<organism evidence="1 2">
    <name type="scientific">Enhygromyxa salina</name>
    <dbReference type="NCBI Taxonomy" id="215803"/>
    <lineage>
        <taxon>Bacteria</taxon>
        <taxon>Pseudomonadati</taxon>
        <taxon>Myxococcota</taxon>
        <taxon>Polyangia</taxon>
        <taxon>Nannocystales</taxon>
        <taxon>Nannocystaceae</taxon>
        <taxon>Enhygromyxa</taxon>
    </lineage>
</organism>
<name>A0A2S9YQ75_9BACT</name>
<dbReference type="EMBL" id="PVNL01000057">
    <property type="protein sequence ID" value="PRQ07243.1"/>
    <property type="molecule type" value="Genomic_DNA"/>
</dbReference>
<gene>
    <name evidence="1" type="ORF">ENSA7_29500</name>
</gene>
<comment type="caution">
    <text evidence="1">The sequence shown here is derived from an EMBL/GenBank/DDBJ whole genome shotgun (WGS) entry which is preliminary data.</text>
</comment>
<protein>
    <submittedName>
        <fullName evidence="1">Uncharacterized protein</fullName>
    </submittedName>
</protein>
<accession>A0A2S9YQ75</accession>
<evidence type="ECO:0000313" key="1">
    <source>
        <dbReference type="EMBL" id="PRQ07243.1"/>
    </source>
</evidence>
<dbReference type="AlphaFoldDB" id="A0A2S9YQ75"/>
<dbReference type="InterPro" id="IPR014338">
    <property type="entry name" value="CHP02996_rpt-companion-dom"/>
</dbReference>
<proteinExistence type="predicted"/>
<evidence type="ECO:0000313" key="2">
    <source>
        <dbReference type="Proteomes" id="UP000238823"/>
    </source>
</evidence>
<reference evidence="1 2" key="1">
    <citation type="submission" date="2018-03" db="EMBL/GenBank/DDBJ databases">
        <title>Draft Genome Sequences of the Obligatory Marine Myxobacteria Enhygromyxa salina SWB007.</title>
        <authorList>
            <person name="Poehlein A."/>
            <person name="Moghaddam J.A."/>
            <person name="Harms H."/>
            <person name="Alanjari M."/>
            <person name="Koenig G.M."/>
            <person name="Daniel R."/>
            <person name="Schaeberle T.F."/>
        </authorList>
    </citation>
    <scope>NUCLEOTIDE SEQUENCE [LARGE SCALE GENOMIC DNA]</scope>
    <source>
        <strain evidence="1 2">SWB007</strain>
    </source>
</reference>
<sequence length="566" mass="63018">MPSEDRRALVRSLAAASTAMTRADPREMAEQLRRAWRASKDPSLAGIYELLLTATPSEALAGDDPGERAHAWRQRAMRARGEPLELQVLLAEPWHPNVPELERLQLLSRWTPDPLLAGAMVERLRLALAPRERLGGTQIIADTIRLLAAQRDPRQLDTLELLARDAGLSSELRRQLQAAIAGLRAVSLTPLDASARAALAPLEQRARAQRREQAARAALLDAVHADPDADEPRLVYADWLTSRGDPRGEFITLQLERSARPTTAPSARERAPSARERELLRRHEAEWTGVLHSVLSAEGRVFERGFIAAGSIEAAKLDRDLIQAGSWSTLRSLDGHVPIQLLSWGRLHRLRTLHGFLSLERFVELRAAGRLEAVEHYECSLADPNLRFDTPLGLRSLLVRRALDEQLRALLSSPACARLEQLGVYYEPERLGGSARRWTGDHRERPSLRDRYQLLSAELPAHVLGLRMLDAETSRASRPRGCELNFTRDEHGQLSRVRLDLHDKPSQAHLPPHARTGEVAGSLEPLATQLTRVTLGEVVAEYDRGQLETELRALAHAHPGCVLALD</sequence>
<dbReference type="Proteomes" id="UP000238823">
    <property type="component" value="Unassembled WGS sequence"/>
</dbReference>
<dbReference type="RefSeq" id="WP_219907966.1">
    <property type="nucleotide sequence ID" value="NZ_PVNL01000057.1"/>
</dbReference>
<dbReference type="NCBIfam" id="TIGR02996">
    <property type="entry name" value="rpt_mate_G_obs"/>
    <property type="match status" value="1"/>
</dbReference>